<dbReference type="Pfam" id="PF18742">
    <property type="entry name" value="DpnII-MboI"/>
    <property type="match status" value="1"/>
</dbReference>
<evidence type="ECO:0000313" key="2">
    <source>
        <dbReference type="Proteomes" id="UP000259610"/>
    </source>
</evidence>
<gene>
    <name evidence="1" type="ORF">DCG58_15215</name>
</gene>
<evidence type="ECO:0000313" key="1">
    <source>
        <dbReference type="EMBL" id="HAE28513.1"/>
    </source>
</evidence>
<reference evidence="1 2" key="1">
    <citation type="journal article" date="2018" name="Nat. Biotechnol.">
        <title>A standardized bacterial taxonomy based on genome phylogeny substantially revises the tree of life.</title>
        <authorList>
            <person name="Parks D.H."/>
            <person name="Chuvochina M."/>
            <person name="Waite D.W."/>
            <person name="Rinke C."/>
            <person name="Skarshewski A."/>
            <person name="Chaumeil P.A."/>
            <person name="Hugenholtz P."/>
        </authorList>
    </citation>
    <scope>NUCLEOTIDE SEQUENCE [LARGE SCALE GENOMIC DNA]</scope>
    <source>
        <strain evidence="1">UBA8733</strain>
    </source>
</reference>
<accession>A0A3B9H1E4</accession>
<organism evidence="1 2">
    <name type="scientific">Hyphomonas adhaerens</name>
    <dbReference type="NCBI Taxonomy" id="81029"/>
    <lineage>
        <taxon>Bacteria</taxon>
        <taxon>Pseudomonadati</taxon>
        <taxon>Pseudomonadota</taxon>
        <taxon>Alphaproteobacteria</taxon>
        <taxon>Hyphomonadales</taxon>
        <taxon>Hyphomonadaceae</taxon>
        <taxon>Hyphomonas</taxon>
    </lineage>
</organism>
<dbReference type="AlphaFoldDB" id="A0A3B9H1E4"/>
<sequence>MLSNSGAGLSAELGLGTRIAARNNLNIFFPRQCGDLPERERALRQSPVMAGIGYQLAETGPDLRTDWENALKMLQGRTAFPGDGQYFANDPVELLGILSGILVLEPNGGPHSHWLSELLRQGLSSKAFKTPITLFAARLAHEQLDPAFDMSQYPFDPADLLRGDLLLMTSAILFAFNSSGAGLLPAVEEAFAEIVLGNEIRLNTPAEAAAAILLCQRISDRILLELRGDVSAIDRIVSLCRRFPLLLKPIQNRHAKRTPFEINDEYDVQDLFHGILRLHFDDVRPEEVSPSVAGGSSRVDFLLKHERLVVEAKFMGQSMSQKKLRSQLIEDITLYAAMDHVDTLVCLVYDPDLKCTNPRAIETDLQNSIGRLEVRIIVCPQGQ</sequence>
<proteinExistence type="predicted"/>
<dbReference type="Proteomes" id="UP000259610">
    <property type="component" value="Unassembled WGS sequence"/>
</dbReference>
<protein>
    <submittedName>
        <fullName evidence="1">Uncharacterized protein</fullName>
    </submittedName>
</protein>
<comment type="caution">
    <text evidence="1">The sequence shown here is derived from an EMBL/GenBank/DDBJ whole genome shotgun (WGS) entry which is preliminary data.</text>
</comment>
<name>A0A3B9H1E4_9PROT</name>
<dbReference type="EMBL" id="DMAN01000341">
    <property type="protein sequence ID" value="HAE28513.1"/>
    <property type="molecule type" value="Genomic_DNA"/>
</dbReference>